<reference evidence="6 7" key="1">
    <citation type="journal article" date="2014" name="Mol. Plant Microbe Interact.">
        <title>The complete genome sequence of Candidatus Liberibacter americanus, associated with citrus Huanglongbing.</title>
        <authorList>
            <person name="Wulff N.A."/>
            <person name="Zhang S."/>
            <person name="Setubal J.C."/>
            <person name="Almeida N.F."/>
            <person name="Martins E.C."/>
            <person name="Harakava R."/>
            <person name="Kumar D."/>
            <person name="Rangel L.T."/>
            <person name="Foissac X."/>
            <person name="Bove J."/>
            <person name="Gabriel D.W."/>
        </authorList>
    </citation>
    <scope>NUCLEOTIDE SEQUENCE [LARGE SCALE GENOMIC DNA]</scope>
    <source>
        <strain evidence="6 7">Sao Paulo</strain>
    </source>
</reference>
<dbReference type="GO" id="GO:0051287">
    <property type="term" value="F:NAD binding"/>
    <property type="evidence" value="ECO:0007669"/>
    <property type="project" value="UniProtKB-UniRule"/>
</dbReference>
<dbReference type="Pfam" id="PF13561">
    <property type="entry name" value="adh_short_C2"/>
    <property type="match status" value="1"/>
</dbReference>
<dbReference type="GO" id="GO:0004316">
    <property type="term" value="F:3-oxoacyl-[acyl-carrier-protein] reductase (NADPH) activity"/>
    <property type="evidence" value="ECO:0007669"/>
    <property type="project" value="UniProtKB-UniRule"/>
</dbReference>
<keyword evidence="5" id="KW-0444">Lipid biosynthesis</keyword>
<accession>U6B932</accession>
<feature type="active site" description="Proton acceptor" evidence="3">
    <location>
        <position position="154"/>
    </location>
</feature>
<dbReference type="NCBIfam" id="TIGR01830">
    <property type="entry name" value="3oxo_ACP_reduc"/>
    <property type="match status" value="1"/>
</dbReference>
<dbReference type="AlphaFoldDB" id="U6B932"/>
<dbReference type="InterPro" id="IPR002347">
    <property type="entry name" value="SDR_fam"/>
</dbReference>
<feature type="binding site" evidence="4">
    <location>
        <position position="89"/>
    </location>
    <ligand>
        <name>NADP(+)</name>
        <dbReference type="ChEBI" id="CHEBI:58349"/>
    </ligand>
</feature>
<dbReference type="InterPro" id="IPR020904">
    <property type="entry name" value="Sc_DH/Rdtase_CS"/>
</dbReference>
<comment type="similarity">
    <text evidence="1 5">Belongs to the short-chain dehydrogenases/reductases (SDR) family.</text>
</comment>
<dbReference type="PATRIC" id="fig|1261131.3.peg.857"/>
<keyword evidence="5" id="KW-0276">Fatty acid metabolism</keyword>
<dbReference type="HOGENOM" id="CLU_010194_1_3_5"/>
<keyword evidence="7" id="KW-1185">Reference proteome</keyword>
<name>U6B932_9HYPH</name>
<dbReference type="GO" id="GO:0006633">
    <property type="term" value="P:fatty acid biosynthetic process"/>
    <property type="evidence" value="ECO:0007669"/>
    <property type="project" value="UniProtKB-UniPathway"/>
</dbReference>
<feature type="binding site" evidence="4">
    <location>
        <position position="38"/>
    </location>
    <ligand>
        <name>NADP(+)</name>
        <dbReference type="ChEBI" id="CHEBI:58349"/>
    </ligand>
</feature>
<dbReference type="KEGG" id="lar:lam_895"/>
<dbReference type="EC" id="1.1.1.100" evidence="5"/>
<dbReference type="CDD" id="cd05333">
    <property type="entry name" value="BKR_SDR_c"/>
    <property type="match status" value="1"/>
</dbReference>
<dbReference type="PROSITE" id="PS51257">
    <property type="entry name" value="PROKAR_LIPOPROTEIN"/>
    <property type="match status" value="1"/>
</dbReference>
<dbReference type="SUPFAM" id="SSF51735">
    <property type="entry name" value="NAD(P)-binding Rossmann-fold domains"/>
    <property type="match status" value="1"/>
</dbReference>
<keyword evidence="4 5" id="KW-0521">NADP</keyword>
<sequence length="247" mass="26381">MFDLTGKKALVTGASGGIGCAIAKVLHRQGAIVGMHGTSEEKLQKVALQFDNSCRIKLFQSKFSDHLSVADFAKKIDLEMQGIDILVNNAGIVKDSLFLRSQDKDWDDVLFVNLTSSFILTRKLVAGMIKNRFGRVISITSVVGFTGNAGQVNYCSTKSGLTGFSKALAQEIGKRNVTVNCVAPGFIGSDMTSGLTEEQKDKIISSVPMNRMGSADEVASAVLYLASSEASYITGQTIHVNGGMAMI</sequence>
<dbReference type="UniPathway" id="UPA00094"/>
<organism evidence="6 7">
    <name type="scientific">Candidatus Liberibacter americanus str. Sao Paulo</name>
    <dbReference type="NCBI Taxonomy" id="1261131"/>
    <lineage>
        <taxon>Bacteria</taxon>
        <taxon>Pseudomonadati</taxon>
        <taxon>Pseudomonadota</taxon>
        <taxon>Alphaproteobacteria</taxon>
        <taxon>Hyphomicrobiales</taxon>
        <taxon>Rhizobiaceae</taxon>
        <taxon>Liberibacter</taxon>
    </lineage>
</organism>
<dbReference type="InterPro" id="IPR036291">
    <property type="entry name" value="NAD(P)-bd_dom_sf"/>
</dbReference>
<dbReference type="InterPro" id="IPR011284">
    <property type="entry name" value="3oxo_ACP_reduc"/>
</dbReference>
<comment type="subunit">
    <text evidence="5">Homotetramer.</text>
</comment>
<dbReference type="PANTHER" id="PTHR42879">
    <property type="entry name" value="3-OXOACYL-(ACYL-CARRIER-PROTEIN) REDUCTASE"/>
    <property type="match status" value="1"/>
</dbReference>
<keyword evidence="5" id="KW-0275">Fatty acid biosynthesis</keyword>
<dbReference type="PANTHER" id="PTHR42879:SF2">
    <property type="entry name" value="3-OXOACYL-[ACYL-CARRIER-PROTEIN] REDUCTASE FABG"/>
    <property type="match status" value="1"/>
</dbReference>
<dbReference type="PRINTS" id="PR00080">
    <property type="entry name" value="SDRFAMILY"/>
</dbReference>
<comment type="catalytic activity">
    <reaction evidence="5">
        <text>a (3R)-hydroxyacyl-[ACP] + NADP(+) = a 3-oxoacyl-[ACP] + NADPH + H(+)</text>
        <dbReference type="Rhea" id="RHEA:17397"/>
        <dbReference type="Rhea" id="RHEA-COMP:9916"/>
        <dbReference type="Rhea" id="RHEA-COMP:9945"/>
        <dbReference type="ChEBI" id="CHEBI:15378"/>
        <dbReference type="ChEBI" id="CHEBI:57783"/>
        <dbReference type="ChEBI" id="CHEBI:58349"/>
        <dbReference type="ChEBI" id="CHEBI:78776"/>
        <dbReference type="ChEBI" id="CHEBI:78827"/>
        <dbReference type="EC" id="1.1.1.100"/>
    </reaction>
</comment>
<evidence type="ECO:0000313" key="7">
    <source>
        <dbReference type="Proteomes" id="UP000017862"/>
    </source>
</evidence>
<dbReference type="NCBIfam" id="NF009466">
    <property type="entry name" value="PRK12826.1-2"/>
    <property type="match status" value="1"/>
</dbReference>
<comment type="pathway">
    <text evidence="5">Lipid metabolism; fatty acid biosynthesis.</text>
</comment>
<dbReference type="PRINTS" id="PR00081">
    <property type="entry name" value="GDHRDH"/>
</dbReference>
<dbReference type="PROSITE" id="PS00061">
    <property type="entry name" value="ADH_SHORT"/>
    <property type="match status" value="1"/>
</dbReference>
<evidence type="ECO:0000256" key="1">
    <source>
        <dbReference type="ARBA" id="ARBA00006484"/>
    </source>
</evidence>
<dbReference type="InterPro" id="IPR050259">
    <property type="entry name" value="SDR"/>
</dbReference>
<proteinExistence type="inferred from homology"/>
<dbReference type="STRING" id="1261131.lam_895"/>
<evidence type="ECO:0000313" key="6">
    <source>
        <dbReference type="EMBL" id="AHA28227.1"/>
    </source>
</evidence>
<protein>
    <recommendedName>
        <fullName evidence="5">3-oxoacyl-[acyl-carrier-protein] reductase</fullName>
        <ecNumber evidence="5">1.1.1.100</ecNumber>
    </recommendedName>
</protein>
<keyword evidence="5" id="KW-0443">Lipid metabolism</keyword>
<dbReference type="Proteomes" id="UP000017862">
    <property type="component" value="Chromosome"/>
</dbReference>
<gene>
    <name evidence="6" type="ORF">lam_895</name>
</gene>
<dbReference type="eggNOG" id="COG1028">
    <property type="taxonomic scope" value="Bacteria"/>
</dbReference>
<evidence type="ECO:0000256" key="2">
    <source>
        <dbReference type="ARBA" id="ARBA00023002"/>
    </source>
</evidence>
<evidence type="ECO:0000256" key="3">
    <source>
        <dbReference type="PIRSR" id="PIRSR611284-1"/>
    </source>
</evidence>
<dbReference type="RefSeq" id="WP_007557079.1">
    <property type="nucleotide sequence ID" value="NC_022793.1"/>
</dbReference>
<dbReference type="EMBL" id="CP006604">
    <property type="protein sequence ID" value="AHA28227.1"/>
    <property type="molecule type" value="Genomic_DNA"/>
</dbReference>
<keyword evidence="2 5" id="KW-0560">Oxidoreductase</keyword>
<evidence type="ECO:0000256" key="5">
    <source>
        <dbReference type="RuleBase" id="RU366074"/>
    </source>
</evidence>
<dbReference type="Gene3D" id="3.40.50.720">
    <property type="entry name" value="NAD(P)-binding Rossmann-like Domain"/>
    <property type="match status" value="1"/>
</dbReference>
<dbReference type="FunFam" id="3.40.50.720:FF:000173">
    <property type="entry name" value="3-oxoacyl-[acyl-carrier protein] reductase"/>
    <property type="match status" value="1"/>
</dbReference>
<evidence type="ECO:0000256" key="4">
    <source>
        <dbReference type="PIRSR" id="PIRSR611284-2"/>
    </source>
</evidence>
<feature type="binding site" evidence="4">
    <location>
        <position position="187"/>
    </location>
    <ligand>
        <name>NADP(+)</name>
        <dbReference type="ChEBI" id="CHEBI:58349"/>
    </ligand>
</feature>
<feature type="binding site" evidence="4">
    <location>
        <begin position="154"/>
        <end position="158"/>
    </location>
    <ligand>
        <name>NADP(+)</name>
        <dbReference type="ChEBI" id="CHEBI:58349"/>
    </ligand>
</feature>
<comment type="function">
    <text evidence="5">Catalyzes the NADPH-dependent reduction of beta-ketoacyl-ACP substrates to beta-hydroxyacyl-ACP products, the first reductive step in the elongation cycle of fatty acid biosynthesis.</text>
</comment>